<accession>A0ACB5UJH9</accession>
<evidence type="ECO:0000313" key="2">
    <source>
        <dbReference type="Proteomes" id="UP001374599"/>
    </source>
</evidence>
<dbReference type="Proteomes" id="UP001374599">
    <property type="component" value="Unassembled WGS sequence"/>
</dbReference>
<name>A0ACB5UJH9_9FIRM</name>
<gene>
    <name evidence="1" type="ORF">AN2V17_19350</name>
</gene>
<comment type="caution">
    <text evidence="1">The sequence shown here is derived from an EMBL/GenBank/DDBJ whole genome shotgun (WGS) entry which is preliminary data.</text>
</comment>
<sequence>MKVLKYFICIFSIFICIFLSGCTSKKIDFIAGEFLYEINDDDVEVTFIKKNDKNYDKEKYKDFVESKLKEHKEIDVKIKNIELYGENIRITFGFEELYDLDRVLKTNIFHDSLQDYLDDNNINYDQFEDKDVLYNVLSGEEITEQQLEDNKKYSLIRLDCNNSKIKVDGDIIYASKQGEIIKKDTIYFKNYGTYYLLYKPSTGISKWVLWALLILIVGYAIYLGIKWQSNKKSSVNCYYCGQKNDYDAIYCKICGNKINQEIKDSNN</sequence>
<keyword evidence="2" id="KW-1185">Reference proteome</keyword>
<organism evidence="1 2">
    <name type="scientific">Vallitalea maricola</name>
    <dbReference type="NCBI Taxonomy" id="3074433"/>
    <lineage>
        <taxon>Bacteria</taxon>
        <taxon>Bacillati</taxon>
        <taxon>Bacillota</taxon>
        <taxon>Clostridia</taxon>
        <taxon>Lachnospirales</taxon>
        <taxon>Vallitaleaceae</taxon>
        <taxon>Vallitalea</taxon>
    </lineage>
</organism>
<reference evidence="1" key="1">
    <citation type="submission" date="2023-09" db="EMBL/GenBank/DDBJ databases">
        <title>Vallitalea sediminicola and Vallitalea maricola sp. nov., anaerobic bacteria isolated from marine sediment.</title>
        <authorList>
            <person name="Hirano S."/>
            <person name="Maeda A."/>
            <person name="Terahara T."/>
            <person name="Mori K."/>
            <person name="Hamada M."/>
            <person name="Matsumoto R."/>
            <person name="Kobayashi T."/>
        </authorList>
    </citation>
    <scope>NUCLEOTIDE SEQUENCE</scope>
    <source>
        <strain evidence="1">AN17-2</strain>
    </source>
</reference>
<evidence type="ECO:0000313" key="1">
    <source>
        <dbReference type="EMBL" id="GMQ62703.1"/>
    </source>
</evidence>
<proteinExistence type="predicted"/>
<protein>
    <submittedName>
        <fullName evidence="1">Uncharacterized protein</fullName>
    </submittedName>
</protein>
<dbReference type="EMBL" id="BTPU01000028">
    <property type="protein sequence ID" value="GMQ62703.1"/>
    <property type="molecule type" value="Genomic_DNA"/>
</dbReference>